<evidence type="ECO:0000313" key="2">
    <source>
        <dbReference type="EMBL" id="WRP13795.1"/>
    </source>
</evidence>
<dbReference type="EMBL" id="CP141614">
    <property type="protein sequence ID" value="WRP13795.1"/>
    <property type="molecule type" value="Genomic_DNA"/>
</dbReference>
<evidence type="ECO:0000313" key="3">
    <source>
        <dbReference type="Proteomes" id="UP001333102"/>
    </source>
</evidence>
<dbReference type="InterPro" id="IPR016071">
    <property type="entry name" value="Staphylococal_nuclease_OB-fold"/>
</dbReference>
<proteinExistence type="predicted"/>
<sequence length="97" mass="10885">MKKEEVGTLATTVWVSEVTDGDTFRANGRYFRLVDVDCPELHQPGGQAAKERLSALVLHKYVEYESRGTDSYGRVLAQVWVNTTDVNAEMRRFCGGT</sequence>
<gene>
    <name evidence="2" type="ORF">VLY81_10160</name>
</gene>
<reference evidence="3" key="1">
    <citation type="submission" date="2023-12" db="EMBL/GenBank/DDBJ databases">
        <title>Novel isolates from deep terrestrial aquifers shed light on the physiology and ecology of the class Limnochordia.</title>
        <authorList>
            <person name="Karnachuk O.V."/>
            <person name="Lukina A.P."/>
            <person name="Avakyan M.R."/>
            <person name="Kadnikov V."/>
            <person name="Begmatov S."/>
            <person name="Beletsky A.V."/>
            <person name="Mardanov A.V."/>
            <person name="Ravin N.V."/>
        </authorList>
    </citation>
    <scope>NUCLEOTIDE SEQUENCE [LARGE SCALE GENOMIC DNA]</scope>
    <source>
        <strain evidence="3">LN</strain>
    </source>
</reference>
<organism evidence="2 3">
    <name type="scientific">Geochorda subterranea</name>
    <dbReference type="NCBI Taxonomy" id="3109564"/>
    <lineage>
        <taxon>Bacteria</taxon>
        <taxon>Bacillati</taxon>
        <taxon>Bacillota</taxon>
        <taxon>Limnochordia</taxon>
        <taxon>Limnochordales</taxon>
        <taxon>Geochordaceae</taxon>
        <taxon>Geochorda</taxon>
    </lineage>
</organism>
<accession>A0ABZ1BLV0</accession>
<feature type="domain" description="TNase-like" evidence="1">
    <location>
        <begin position="15"/>
        <end position="90"/>
    </location>
</feature>
<dbReference type="SUPFAM" id="SSF50199">
    <property type="entry name" value="Staphylococcal nuclease"/>
    <property type="match status" value="1"/>
</dbReference>
<dbReference type="InterPro" id="IPR035437">
    <property type="entry name" value="SNase_OB-fold_sf"/>
</dbReference>
<evidence type="ECO:0000259" key="1">
    <source>
        <dbReference type="PROSITE" id="PS50830"/>
    </source>
</evidence>
<dbReference type="Proteomes" id="UP001333102">
    <property type="component" value="Chromosome"/>
</dbReference>
<keyword evidence="3" id="KW-1185">Reference proteome</keyword>
<protein>
    <submittedName>
        <fullName evidence="2">Thermonuclease family protein</fullName>
    </submittedName>
</protein>
<dbReference type="RefSeq" id="WP_324668049.1">
    <property type="nucleotide sequence ID" value="NZ_CP141614.1"/>
</dbReference>
<dbReference type="PROSITE" id="PS50830">
    <property type="entry name" value="TNASE_3"/>
    <property type="match status" value="1"/>
</dbReference>
<dbReference type="Gene3D" id="2.40.50.90">
    <property type="match status" value="1"/>
</dbReference>
<name>A0ABZ1BLV0_9FIRM</name>
<dbReference type="Pfam" id="PF00565">
    <property type="entry name" value="SNase"/>
    <property type="match status" value="1"/>
</dbReference>